<feature type="active site" description="Proton donor" evidence="20">
    <location>
        <position position="228"/>
    </location>
</feature>
<evidence type="ECO:0000256" key="13">
    <source>
        <dbReference type="ARBA" id="ARBA00022960"/>
    </source>
</evidence>
<evidence type="ECO:0000256" key="9">
    <source>
        <dbReference type="ARBA" id="ARBA00022618"/>
    </source>
</evidence>
<evidence type="ECO:0000256" key="17">
    <source>
        <dbReference type="ARBA" id="ARBA00023316"/>
    </source>
</evidence>
<evidence type="ECO:0000256" key="3">
    <source>
        <dbReference type="ARBA" id="ARBA00004496"/>
    </source>
</evidence>
<keyword evidence="15 20" id="KW-0560">Oxidoreductase</keyword>
<dbReference type="SUPFAM" id="SSF56176">
    <property type="entry name" value="FAD-binding/transporter-associated domain-like"/>
    <property type="match status" value="1"/>
</dbReference>
<dbReference type="InterPro" id="IPR006094">
    <property type="entry name" value="Oxid_FAD_bind_N"/>
</dbReference>
<dbReference type="SUPFAM" id="SSF56194">
    <property type="entry name" value="Uridine diphospho-N-Acetylenolpyruvylglucosamine reductase, MurB, C-terminal domain"/>
    <property type="match status" value="1"/>
</dbReference>
<evidence type="ECO:0000256" key="11">
    <source>
        <dbReference type="ARBA" id="ARBA00022827"/>
    </source>
</evidence>
<name>A0ABS9S781_9GAMM</name>
<comment type="cofactor">
    <cofactor evidence="1 20">
        <name>FAD</name>
        <dbReference type="ChEBI" id="CHEBI:57692"/>
    </cofactor>
</comment>
<evidence type="ECO:0000256" key="7">
    <source>
        <dbReference type="ARBA" id="ARBA00015188"/>
    </source>
</evidence>
<comment type="function">
    <text evidence="2 20">Cell wall formation.</text>
</comment>
<evidence type="ECO:0000256" key="2">
    <source>
        <dbReference type="ARBA" id="ARBA00003921"/>
    </source>
</evidence>
<evidence type="ECO:0000256" key="15">
    <source>
        <dbReference type="ARBA" id="ARBA00023002"/>
    </source>
</evidence>
<feature type="active site" evidence="20">
    <location>
        <position position="178"/>
    </location>
</feature>
<accession>A0ABS9S781</accession>
<dbReference type="PROSITE" id="PS51387">
    <property type="entry name" value="FAD_PCMH"/>
    <property type="match status" value="1"/>
</dbReference>
<evidence type="ECO:0000256" key="8">
    <source>
        <dbReference type="ARBA" id="ARBA00022490"/>
    </source>
</evidence>
<keyword evidence="8 20" id="KW-0963">Cytoplasm</keyword>
<evidence type="ECO:0000256" key="6">
    <source>
        <dbReference type="ARBA" id="ARBA00012518"/>
    </source>
</evidence>
<dbReference type="PANTHER" id="PTHR21071">
    <property type="entry name" value="UDP-N-ACETYLENOLPYRUVOYLGLUCOSAMINE REDUCTASE"/>
    <property type="match status" value="1"/>
</dbReference>
<dbReference type="InterPro" id="IPR036635">
    <property type="entry name" value="MurB_C_sf"/>
</dbReference>
<keyword evidence="14 20" id="KW-0573">Peptidoglycan synthesis</keyword>
<dbReference type="HAMAP" id="MF_00037">
    <property type="entry name" value="MurB"/>
    <property type="match status" value="1"/>
</dbReference>
<evidence type="ECO:0000313" key="23">
    <source>
        <dbReference type="Proteomes" id="UP001320609"/>
    </source>
</evidence>
<evidence type="ECO:0000256" key="16">
    <source>
        <dbReference type="ARBA" id="ARBA00023306"/>
    </source>
</evidence>
<dbReference type="Gene3D" id="3.30.43.10">
    <property type="entry name" value="Uridine Diphospho-n-acetylenolpyruvylglucosamine Reductase, domain 2"/>
    <property type="match status" value="1"/>
</dbReference>
<dbReference type="EC" id="1.3.1.98" evidence="6 20"/>
<dbReference type="Pfam" id="PF02873">
    <property type="entry name" value="MurB_C"/>
    <property type="match status" value="1"/>
</dbReference>
<keyword evidence="16 20" id="KW-0131">Cell cycle</keyword>
<sequence>MGRLTQQALNELESLCPGGIERDVSLASISQWGIGGTADTVIRPSTSQQLADLRRWFYQHDVHHLTIGSTSNLLFADEGLRAPCIQLGNRLSHVSIDKNVVHAQAGVWVPSLARQLMLSGLTGGEHICGIPGTLGGLVCMNGGSQRKGIGSHVESIESVGVTGEVVHRAASDCRFAYRSSVYQTNNEVITSVKLKFDDGQAKQIRQEMLAILADRSRKFPRKLPNCGSVFKSNPAMYAEVGAPGTIIEKLGFKGYSIGDAFVSPMHANFIVHNGQGMAKDVLSLINEISEKVLLETGYKMEVEVIYVTPNGVFLPADQADSK</sequence>
<evidence type="ECO:0000256" key="18">
    <source>
        <dbReference type="ARBA" id="ARBA00031026"/>
    </source>
</evidence>
<dbReference type="NCBIfam" id="TIGR00179">
    <property type="entry name" value="murB"/>
    <property type="match status" value="1"/>
</dbReference>
<dbReference type="InterPro" id="IPR016169">
    <property type="entry name" value="FAD-bd_PCMH_sub2"/>
</dbReference>
<gene>
    <name evidence="20 22" type="primary">murB</name>
    <name evidence="22" type="ORF">MLE19_11550</name>
</gene>
<evidence type="ECO:0000256" key="14">
    <source>
        <dbReference type="ARBA" id="ARBA00022984"/>
    </source>
</evidence>
<evidence type="ECO:0000256" key="1">
    <source>
        <dbReference type="ARBA" id="ARBA00001974"/>
    </source>
</evidence>
<comment type="pathway">
    <text evidence="4 20">Cell wall biogenesis; peptidoglycan biosynthesis.</text>
</comment>
<proteinExistence type="inferred from homology"/>
<dbReference type="GO" id="GO:0008762">
    <property type="term" value="F:UDP-N-acetylmuramate dehydrogenase activity"/>
    <property type="evidence" value="ECO:0007669"/>
    <property type="project" value="UniProtKB-EC"/>
</dbReference>
<comment type="catalytic activity">
    <reaction evidence="19 20">
        <text>UDP-N-acetyl-alpha-D-muramate + NADP(+) = UDP-N-acetyl-3-O-(1-carboxyvinyl)-alpha-D-glucosamine + NADPH + H(+)</text>
        <dbReference type="Rhea" id="RHEA:12248"/>
        <dbReference type="ChEBI" id="CHEBI:15378"/>
        <dbReference type="ChEBI" id="CHEBI:57783"/>
        <dbReference type="ChEBI" id="CHEBI:58349"/>
        <dbReference type="ChEBI" id="CHEBI:68483"/>
        <dbReference type="ChEBI" id="CHEBI:70757"/>
        <dbReference type="EC" id="1.3.1.98"/>
    </reaction>
</comment>
<reference evidence="22 23" key="1">
    <citation type="submission" date="2022-03" db="EMBL/GenBank/DDBJ databases">
        <title>Genomic signatures underlying metal tolerance in selected Arctic bacterial isolates.</title>
        <authorList>
            <person name="Thomas F.A."/>
            <person name="Venkatachalam S."/>
            <person name="Krishnan K.P."/>
        </authorList>
    </citation>
    <scope>NUCLEOTIDE SEQUENCE [LARGE SCALE GENOMIC DNA]</scope>
    <source>
        <strain evidence="22 23">HM116</strain>
    </source>
</reference>
<comment type="subcellular location">
    <subcellularLocation>
        <location evidence="3 20">Cytoplasm</location>
    </subcellularLocation>
</comment>
<dbReference type="InterPro" id="IPR016166">
    <property type="entry name" value="FAD-bd_PCMH"/>
</dbReference>
<feature type="active site" evidence="20">
    <location>
        <position position="303"/>
    </location>
</feature>
<dbReference type="Gene3D" id="3.30.465.10">
    <property type="match status" value="1"/>
</dbReference>
<keyword evidence="17 20" id="KW-0961">Cell wall biogenesis/degradation</keyword>
<dbReference type="InterPro" id="IPR003170">
    <property type="entry name" value="MurB"/>
</dbReference>
<comment type="caution">
    <text evidence="22">The sequence shown here is derived from an EMBL/GenBank/DDBJ whole genome shotgun (WGS) entry which is preliminary data.</text>
</comment>
<dbReference type="EMBL" id="JAKVTW010000007">
    <property type="protein sequence ID" value="MCH4811972.1"/>
    <property type="molecule type" value="Genomic_DNA"/>
</dbReference>
<evidence type="ECO:0000259" key="21">
    <source>
        <dbReference type="PROSITE" id="PS51387"/>
    </source>
</evidence>
<organism evidence="22 23">
    <name type="scientific">Vreelandella neptunia</name>
    <dbReference type="NCBI Taxonomy" id="115551"/>
    <lineage>
        <taxon>Bacteria</taxon>
        <taxon>Pseudomonadati</taxon>
        <taxon>Pseudomonadota</taxon>
        <taxon>Gammaproteobacteria</taxon>
        <taxon>Oceanospirillales</taxon>
        <taxon>Halomonadaceae</taxon>
        <taxon>Vreelandella</taxon>
    </lineage>
</organism>
<evidence type="ECO:0000256" key="10">
    <source>
        <dbReference type="ARBA" id="ARBA00022630"/>
    </source>
</evidence>
<feature type="domain" description="FAD-binding PCMH-type" evidence="21">
    <location>
        <begin position="34"/>
        <end position="199"/>
    </location>
</feature>
<dbReference type="InterPro" id="IPR036318">
    <property type="entry name" value="FAD-bd_PCMH-like_sf"/>
</dbReference>
<dbReference type="RefSeq" id="WP_240718332.1">
    <property type="nucleotide sequence ID" value="NZ_JAKVTW010000007.1"/>
</dbReference>
<dbReference type="PANTHER" id="PTHR21071:SF4">
    <property type="entry name" value="UDP-N-ACETYLENOLPYRUVOYLGLUCOSAMINE REDUCTASE"/>
    <property type="match status" value="1"/>
</dbReference>
<dbReference type="InterPro" id="IPR016167">
    <property type="entry name" value="FAD-bd_PCMH_sub1"/>
</dbReference>
<evidence type="ECO:0000256" key="19">
    <source>
        <dbReference type="ARBA" id="ARBA00048914"/>
    </source>
</evidence>
<keyword evidence="13 20" id="KW-0133">Cell shape</keyword>
<protein>
    <recommendedName>
        <fullName evidence="7 20">UDP-N-acetylenolpyruvoylglucosamine reductase</fullName>
        <ecNumber evidence="6 20">1.3.1.98</ecNumber>
    </recommendedName>
    <alternativeName>
        <fullName evidence="18 20">UDP-N-acetylmuramate dehydrogenase</fullName>
    </alternativeName>
</protein>
<keyword evidence="12 20" id="KW-0521">NADP</keyword>
<dbReference type="Pfam" id="PF01565">
    <property type="entry name" value="FAD_binding_4"/>
    <property type="match status" value="1"/>
</dbReference>
<evidence type="ECO:0000256" key="5">
    <source>
        <dbReference type="ARBA" id="ARBA00010485"/>
    </source>
</evidence>
<dbReference type="Gene3D" id="3.90.78.10">
    <property type="entry name" value="UDP-N-acetylenolpyruvoylglucosamine reductase, C-terminal domain"/>
    <property type="match status" value="1"/>
</dbReference>
<evidence type="ECO:0000256" key="20">
    <source>
        <dbReference type="HAMAP-Rule" id="MF_00037"/>
    </source>
</evidence>
<keyword evidence="9 20" id="KW-0132">Cell division</keyword>
<dbReference type="Proteomes" id="UP001320609">
    <property type="component" value="Unassembled WGS sequence"/>
</dbReference>
<keyword evidence="23" id="KW-1185">Reference proteome</keyword>
<evidence type="ECO:0000256" key="4">
    <source>
        <dbReference type="ARBA" id="ARBA00004752"/>
    </source>
</evidence>
<evidence type="ECO:0000256" key="12">
    <source>
        <dbReference type="ARBA" id="ARBA00022857"/>
    </source>
</evidence>
<comment type="similarity">
    <text evidence="5 20">Belongs to the MurB family.</text>
</comment>
<keyword evidence="10 20" id="KW-0285">Flavoprotein</keyword>
<evidence type="ECO:0000313" key="22">
    <source>
        <dbReference type="EMBL" id="MCH4811972.1"/>
    </source>
</evidence>
<keyword evidence="11 20" id="KW-0274">FAD</keyword>
<dbReference type="InterPro" id="IPR011601">
    <property type="entry name" value="MurB_C"/>
</dbReference>